<evidence type="ECO:0000313" key="1">
    <source>
        <dbReference type="EMBL" id="RWR10557.1"/>
    </source>
</evidence>
<protein>
    <submittedName>
        <fullName evidence="1">Uncharacterized protein</fullName>
    </submittedName>
</protein>
<evidence type="ECO:0000313" key="2">
    <source>
        <dbReference type="Proteomes" id="UP000285710"/>
    </source>
</evidence>
<reference evidence="1 2" key="2">
    <citation type="submission" date="2019-01" db="EMBL/GenBank/DDBJ databases">
        <authorList>
            <person name="Li Y."/>
        </authorList>
    </citation>
    <scope>NUCLEOTIDE SEQUENCE [LARGE SCALE GENOMIC DNA]</scope>
    <source>
        <strain evidence="1 2">2D-5</strain>
    </source>
</reference>
<organism evidence="1 2">
    <name type="scientific">Paenirhodobacter populi</name>
    <dbReference type="NCBI Taxonomy" id="2306993"/>
    <lineage>
        <taxon>Bacteria</taxon>
        <taxon>Pseudomonadati</taxon>
        <taxon>Pseudomonadota</taxon>
        <taxon>Alphaproteobacteria</taxon>
        <taxon>Rhodobacterales</taxon>
        <taxon>Rhodobacter group</taxon>
        <taxon>Paenirhodobacter</taxon>
    </lineage>
</organism>
<dbReference type="RefSeq" id="WP_128270045.1">
    <property type="nucleotide sequence ID" value="NZ_SAUW01000012.1"/>
</dbReference>
<sequence length="82" mass="9084">MRTGYRTSAGGFDLLGLRKRQGAVEIVYDDGVMHRKVLRVSGFRTEAQLDEALAHAAREVRVLPALYAELRKRAITIEAVSG</sequence>
<name>A0A443ITA2_9RHOB</name>
<comment type="caution">
    <text evidence="1">The sequence shown here is derived from an EMBL/GenBank/DDBJ whole genome shotgun (WGS) entry which is preliminary data.</text>
</comment>
<dbReference type="AlphaFoldDB" id="A0A443ITA2"/>
<gene>
    <name evidence="1" type="ORF">D2T33_12955</name>
</gene>
<reference evidence="1 2" key="1">
    <citation type="submission" date="2019-01" db="EMBL/GenBank/DDBJ databases">
        <title>Sinorhodobacter populi sp. nov. isolated from the symptomatic bark tissue of Populus euramericana canker.</title>
        <authorList>
            <person name="Xu G."/>
        </authorList>
    </citation>
    <scope>NUCLEOTIDE SEQUENCE [LARGE SCALE GENOMIC DNA]</scope>
    <source>
        <strain evidence="1 2">2D-5</strain>
    </source>
</reference>
<accession>A0A443ITA2</accession>
<dbReference type="EMBL" id="SAUW01000012">
    <property type="protein sequence ID" value="RWR10557.1"/>
    <property type="molecule type" value="Genomic_DNA"/>
</dbReference>
<keyword evidence="2" id="KW-1185">Reference proteome</keyword>
<dbReference type="Proteomes" id="UP000285710">
    <property type="component" value="Unassembled WGS sequence"/>
</dbReference>
<proteinExistence type="predicted"/>